<sequence length="339" mass="36660">MARLASMLLQTPPIRRKSKVRTPTNTGNLHFDLMTPQSILKVKLNVLRDKSPSLPCIAQNTSTTTSTSHSGSLTSLNKNDAAISSLGGLDSSGSEGDLPEWLQSAMLPPSHSSASHSVGPTNRSISKINSMFAIQTPPVKELVKNFRGIDSKTIDTEVKSQSQFTPKKLRFSCFDASEKEIPVASEEVEDRSCIPGSQSNVVMVSAANEDSDVDVTGDDTDEDVFDLAHLPQDDNEDKGEVVVSAAADVSKVESDISDFLYLSSDEVTTPDDVAKVVFHESPDVSMETEVVKVAESNDERSEVEDDGFPLHLSESSEDLCSDPPEQNADDIHLFVSSDE</sequence>
<feature type="region of interest" description="Disordered" evidence="1">
    <location>
        <begin position="55"/>
        <end position="74"/>
    </location>
</feature>
<protein>
    <submittedName>
        <fullName evidence="2">Uncharacterized protein</fullName>
    </submittedName>
</protein>
<dbReference type="Proteomes" id="UP000007875">
    <property type="component" value="Unassembled WGS sequence"/>
</dbReference>
<dbReference type="InParanoid" id="H2ZMS7"/>
<reference evidence="2" key="3">
    <citation type="submission" date="2025-09" db="UniProtKB">
        <authorList>
            <consortium name="Ensembl"/>
        </authorList>
    </citation>
    <scope>IDENTIFICATION</scope>
</reference>
<feature type="region of interest" description="Disordered" evidence="1">
    <location>
        <begin position="288"/>
        <end position="329"/>
    </location>
</feature>
<feature type="compositionally biased region" description="Polar residues" evidence="1">
    <location>
        <begin position="110"/>
        <end position="122"/>
    </location>
</feature>
<name>H2ZMS7_CIOSA</name>
<reference evidence="3" key="1">
    <citation type="submission" date="2003-08" db="EMBL/GenBank/DDBJ databases">
        <authorList>
            <person name="Birren B."/>
            <person name="Nusbaum C."/>
            <person name="Abebe A."/>
            <person name="Abouelleil A."/>
            <person name="Adekoya E."/>
            <person name="Ait-zahra M."/>
            <person name="Allen N."/>
            <person name="Allen T."/>
            <person name="An P."/>
            <person name="Anderson M."/>
            <person name="Anderson S."/>
            <person name="Arachchi H."/>
            <person name="Armbruster J."/>
            <person name="Bachantsang P."/>
            <person name="Baldwin J."/>
            <person name="Barry A."/>
            <person name="Bayul T."/>
            <person name="Blitshsteyn B."/>
            <person name="Bloom T."/>
            <person name="Blye J."/>
            <person name="Boguslavskiy L."/>
            <person name="Borowsky M."/>
            <person name="Boukhgalter B."/>
            <person name="Brunache A."/>
            <person name="Butler J."/>
            <person name="Calixte N."/>
            <person name="Calvo S."/>
            <person name="Camarata J."/>
            <person name="Campo K."/>
            <person name="Chang J."/>
            <person name="Cheshatsang Y."/>
            <person name="Citroen M."/>
            <person name="Collymore A."/>
            <person name="Considine T."/>
            <person name="Cook A."/>
            <person name="Cooke P."/>
            <person name="Corum B."/>
            <person name="Cuomo C."/>
            <person name="David R."/>
            <person name="Dawoe T."/>
            <person name="Degray S."/>
            <person name="Dodge S."/>
            <person name="Dooley K."/>
            <person name="Dorje P."/>
            <person name="Dorjee K."/>
            <person name="Dorris L."/>
            <person name="Duffey N."/>
            <person name="Dupes A."/>
            <person name="Elkins T."/>
            <person name="Engels R."/>
            <person name="Erickson J."/>
            <person name="Farina A."/>
            <person name="Faro S."/>
            <person name="Ferreira P."/>
            <person name="Fischer H."/>
            <person name="Fitzgerald M."/>
            <person name="Foley K."/>
            <person name="Gage D."/>
            <person name="Galagan J."/>
            <person name="Gearin G."/>
            <person name="Gnerre S."/>
            <person name="Gnirke A."/>
            <person name="Goyette A."/>
            <person name="Graham J."/>
            <person name="Grandbois E."/>
            <person name="Gyaltsen K."/>
            <person name="Hafez N."/>
            <person name="Hagopian D."/>
            <person name="Hagos B."/>
            <person name="Hall J."/>
            <person name="Hatcher B."/>
            <person name="Heller A."/>
            <person name="Higgins H."/>
            <person name="Honan T."/>
            <person name="Horn A."/>
            <person name="Houde N."/>
            <person name="Hughes L."/>
            <person name="Hulme W."/>
            <person name="Husby E."/>
            <person name="Iliev I."/>
            <person name="Jaffe D."/>
            <person name="Jones C."/>
            <person name="Kamal M."/>
            <person name="Kamat A."/>
            <person name="Kamvysselis M."/>
            <person name="Karlsson E."/>
            <person name="Kells C."/>
            <person name="Kieu A."/>
            <person name="Kisner P."/>
            <person name="Kodira C."/>
            <person name="Kulbokas E."/>
            <person name="Labutti K."/>
            <person name="Lama D."/>
            <person name="Landers T."/>
            <person name="Leger J."/>
            <person name="Levine S."/>
            <person name="Lewis D."/>
            <person name="Lewis T."/>
            <person name="Lindblad-toh K."/>
            <person name="Liu X."/>
            <person name="Lokyitsang T."/>
            <person name="Lokyitsang Y."/>
            <person name="Lucien O."/>
            <person name="Lui A."/>
            <person name="Ma L.J."/>
            <person name="Mabbitt R."/>
            <person name="Macdonald J."/>
            <person name="Maclean C."/>
            <person name="Major J."/>
            <person name="Manning J."/>
            <person name="Marabella R."/>
            <person name="Maru K."/>
            <person name="Matthews C."/>
            <person name="Mauceli E."/>
            <person name="Mccarthy M."/>
            <person name="Mcdonough S."/>
            <person name="Mcghee T."/>
            <person name="Meldrim J."/>
            <person name="Meneus L."/>
            <person name="Mesirov J."/>
            <person name="Mihalev A."/>
            <person name="Mihova T."/>
            <person name="Mikkelsen T."/>
            <person name="Mlenga V."/>
            <person name="Moru K."/>
            <person name="Mozes J."/>
            <person name="Mulrain L."/>
            <person name="Munson G."/>
            <person name="Naylor J."/>
            <person name="Newes C."/>
            <person name="Nguyen C."/>
            <person name="Nguyen N."/>
            <person name="Nguyen T."/>
            <person name="Nicol R."/>
            <person name="Nielsen C."/>
            <person name="Nizzari M."/>
            <person name="Norbu C."/>
            <person name="Norbu N."/>
            <person name="O'donnell P."/>
            <person name="Okoawo O."/>
            <person name="O'leary S."/>
            <person name="Omotosho B."/>
            <person name="O'neill K."/>
            <person name="Osman S."/>
            <person name="Parker S."/>
            <person name="Perrin D."/>
            <person name="Phunkhang P."/>
            <person name="Piqani B."/>
            <person name="Purcell S."/>
            <person name="Rachupka T."/>
            <person name="Ramasamy U."/>
            <person name="Rameau R."/>
            <person name="Ray V."/>
            <person name="Raymond C."/>
            <person name="Retta R."/>
            <person name="Richardson S."/>
            <person name="Rise C."/>
            <person name="Rodriguez J."/>
            <person name="Rogers J."/>
            <person name="Rogov P."/>
            <person name="Rutman M."/>
            <person name="Schupbach R."/>
            <person name="Seaman C."/>
            <person name="Settipalli S."/>
            <person name="Sharpe T."/>
            <person name="Sheridan J."/>
            <person name="Sherpa N."/>
            <person name="Shi J."/>
            <person name="Smirnov S."/>
            <person name="Smith C."/>
            <person name="Sougnez C."/>
            <person name="Spencer B."/>
            <person name="Stalker J."/>
            <person name="Stange-thomann N."/>
            <person name="Stavropoulos S."/>
            <person name="Stetson K."/>
            <person name="Stone C."/>
            <person name="Stone S."/>
            <person name="Stubbs M."/>
            <person name="Talamas J."/>
            <person name="Tchuinga P."/>
            <person name="Tenzing P."/>
            <person name="Tesfaye S."/>
            <person name="Theodore J."/>
            <person name="Thoulutsang Y."/>
            <person name="Topham K."/>
            <person name="Towey S."/>
            <person name="Tsamla T."/>
            <person name="Tsomo N."/>
            <person name="Vallee D."/>
            <person name="Vassiliev H."/>
            <person name="Venkataraman V."/>
            <person name="Vinson J."/>
            <person name="Vo A."/>
            <person name="Wade C."/>
            <person name="Wang S."/>
            <person name="Wangchuk T."/>
            <person name="Wangdi T."/>
            <person name="Whittaker C."/>
            <person name="Wilkinson J."/>
            <person name="Wu Y."/>
            <person name="Wyman D."/>
            <person name="Yadav S."/>
            <person name="Yang S."/>
            <person name="Yang X."/>
            <person name="Yeager S."/>
            <person name="Yee E."/>
            <person name="Young G."/>
            <person name="Zainoun J."/>
            <person name="Zembeck L."/>
            <person name="Zimmer A."/>
            <person name="Zody M."/>
            <person name="Lander E."/>
        </authorList>
    </citation>
    <scope>NUCLEOTIDE SEQUENCE [LARGE SCALE GENOMIC DNA]</scope>
</reference>
<feature type="compositionally biased region" description="Low complexity" evidence="1">
    <location>
        <begin position="61"/>
        <end position="74"/>
    </location>
</feature>
<dbReference type="AlphaFoldDB" id="H2ZMS7"/>
<evidence type="ECO:0000313" key="2">
    <source>
        <dbReference type="Ensembl" id="ENSCSAVP00000018893.1"/>
    </source>
</evidence>
<dbReference type="HOGENOM" id="CLU_820232_0_0_1"/>
<organism evidence="2 3">
    <name type="scientific">Ciona savignyi</name>
    <name type="common">Pacific transparent sea squirt</name>
    <dbReference type="NCBI Taxonomy" id="51511"/>
    <lineage>
        <taxon>Eukaryota</taxon>
        <taxon>Metazoa</taxon>
        <taxon>Chordata</taxon>
        <taxon>Tunicata</taxon>
        <taxon>Ascidiacea</taxon>
        <taxon>Phlebobranchia</taxon>
        <taxon>Cionidae</taxon>
        <taxon>Ciona</taxon>
    </lineage>
</organism>
<keyword evidence="3" id="KW-1185">Reference proteome</keyword>
<dbReference type="Ensembl" id="ENSCSAVT00000019100.1">
    <property type="protein sequence ID" value="ENSCSAVP00000018893.1"/>
    <property type="gene ID" value="ENSCSAVG00000011094.1"/>
</dbReference>
<proteinExistence type="predicted"/>
<evidence type="ECO:0000313" key="3">
    <source>
        <dbReference type="Proteomes" id="UP000007875"/>
    </source>
</evidence>
<feature type="compositionally biased region" description="Basic and acidic residues" evidence="1">
    <location>
        <begin position="289"/>
        <end position="300"/>
    </location>
</feature>
<evidence type="ECO:0000256" key="1">
    <source>
        <dbReference type="SAM" id="MobiDB-lite"/>
    </source>
</evidence>
<reference evidence="2" key="2">
    <citation type="submission" date="2025-08" db="UniProtKB">
        <authorList>
            <consortium name="Ensembl"/>
        </authorList>
    </citation>
    <scope>IDENTIFICATION</scope>
</reference>
<feature type="region of interest" description="Disordered" evidence="1">
    <location>
        <begin position="87"/>
        <end position="122"/>
    </location>
</feature>
<accession>H2ZMS7</accession>
<feature type="compositionally biased region" description="Low complexity" evidence="1">
    <location>
        <begin position="87"/>
        <end position="96"/>
    </location>
</feature>